<dbReference type="EMBL" id="JXTB01000987">
    <property type="protein sequence ID" value="PON31580.1"/>
    <property type="molecule type" value="Genomic_DNA"/>
</dbReference>
<dbReference type="OrthoDB" id="10278019at2759"/>
<evidence type="ECO:0000313" key="2">
    <source>
        <dbReference type="Proteomes" id="UP000237105"/>
    </source>
</evidence>
<sequence length="61" mass="6965">MAAKMVSERLARMLTRVGTGKQGSRGTRMEFLIYLTICLHVQEKSKIVILAGHHYKSNLKY</sequence>
<evidence type="ECO:0000313" key="1">
    <source>
        <dbReference type="EMBL" id="PON31580.1"/>
    </source>
</evidence>
<dbReference type="Proteomes" id="UP000237105">
    <property type="component" value="Unassembled WGS sequence"/>
</dbReference>
<name>A0A2P5A4W1_PARAD</name>
<dbReference type="AlphaFoldDB" id="A0A2P5A4W1"/>
<accession>A0A2P5A4W1</accession>
<proteinExistence type="predicted"/>
<reference evidence="2" key="1">
    <citation type="submission" date="2016-06" db="EMBL/GenBank/DDBJ databases">
        <title>Parallel loss of symbiosis genes in relatives of nitrogen-fixing non-legume Parasponia.</title>
        <authorList>
            <person name="Van Velzen R."/>
            <person name="Holmer R."/>
            <person name="Bu F."/>
            <person name="Rutten L."/>
            <person name="Van Zeijl A."/>
            <person name="Liu W."/>
            <person name="Santuari L."/>
            <person name="Cao Q."/>
            <person name="Sharma T."/>
            <person name="Shen D."/>
            <person name="Roswanjaya Y."/>
            <person name="Wardhani T."/>
            <person name="Kalhor M.S."/>
            <person name="Jansen J."/>
            <person name="Van den Hoogen J."/>
            <person name="Gungor B."/>
            <person name="Hartog M."/>
            <person name="Hontelez J."/>
            <person name="Verver J."/>
            <person name="Yang W.-C."/>
            <person name="Schijlen E."/>
            <person name="Repin R."/>
            <person name="Schilthuizen M."/>
            <person name="Schranz E."/>
            <person name="Heidstra R."/>
            <person name="Miyata K."/>
            <person name="Fedorova E."/>
            <person name="Kohlen W."/>
            <person name="Bisseling T."/>
            <person name="Smit S."/>
            <person name="Geurts R."/>
        </authorList>
    </citation>
    <scope>NUCLEOTIDE SEQUENCE [LARGE SCALE GENOMIC DNA]</scope>
    <source>
        <strain evidence="2">cv. WU1-14</strain>
    </source>
</reference>
<comment type="caution">
    <text evidence="1">The sequence shown here is derived from an EMBL/GenBank/DDBJ whole genome shotgun (WGS) entry which is preliminary data.</text>
</comment>
<protein>
    <submittedName>
        <fullName evidence="1">Uncharacterized protein</fullName>
    </submittedName>
</protein>
<gene>
    <name evidence="1" type="ORF">PanWU01x14_368840</name>
</gene>
<organism evidence="1 2">
    <name type="scientific">Parasponia andersonii</name>
    <name type="common">Sponia andersonii</name>
    <dbReference type="NCBI Taxonomy" id="3476"/>
    <lineage>
        <taxon>Eukaryota</taxon>
        <taxon>Viridiplantae</taxon>
        <taxon>Streptophyta</taxon>
        <taxon>Embryophyta</taxon>
        <taxon>Tracheophyta</taxon>
        <taxon>Spermatophyta</taxon>
        <taxon>Magnoliopsida</taxon>
        <taxon>eudicotyledons</taxon>
        <taxon>Gunneridae</taxon>
        <taxon>Pentapetalae</taxon>
        <taxon>rosids</taxon>
        <taxon>fabids</taxon>
        <taxon>Rosales</taxon>
        <taxon>Cannabaceae</taxon>
        <taxon>Parasponia</taxon>
    </lineage>
</organism>
<keyword evidence="2" id="KW-1185">Reference proteome</keyword>